<evidence type="ECO:0000313" key="1">
    <source>
        <dbReference type="EMBL" id="BBZ46690.1"/>
    </source>
</evidence>
<name>A0A7I7YY71_9MYCO</name>
<dbReference type="InterPro" id="IPR000835">
    <property type="entry name" value="HTH_MarR-typ"/>
</dbReference>
<dbReference type="InterPro" id="IPR036388">
    <property type="entry name" value="WH-like_DNA-bd_sf"/>
</dbReference>
<dbReference type="Pfam" id="PF12802">
    <property type="entry name" value="MarR_2"/>
    <property type="match status" value="1"/>
</dbReference>
<dbReference type="Gene3D" id="1.10.287.100">
    <property type="match status" value="1"/>
</dbReference>
<sequence>MKQDQAADFRRQLMALQRRLRREMTSGSVPTSDALVLGAIERRGAAASPGQLAADLLMATSNVAASLRLLEREGLIRRGRDPDDARRVLIEITAAGRRYVADDRRRRDTWLCEAINATLSSREQDTLRRAGELMKRLASHGLKQ</sequence>
<dbReference type="PANTHER" id="PTHR39515:SF2">
    <property type="entry name" value="HTH-TYPE TRANSCRIPTIONAL REGULATOR RV0880"/>
    <property type="match status" value="1"/>
</dbReference>
<dbReference type="Proteomes" id="UP000467105">
    <property type="component" value="Chromosome"/>
</dbReference>
<dbReference type="InterPro" id="IPR036390">
    <property type="entry name" value="WH_DNA-bd_sf"/>
</dbReference>
<dbReference type="PANTHER" id="PTHR39515">
    <property type="entry name" value="CONSERVED PROTEIN"/>
    <property type="match status" value="1"/>
</dbReference>
<organism evidence="1 2">
    <name type="scientific">Mycobacterium parmense</name>
    <dbReference type="NCBI Taxonomy" id="185642"/>
    <lineage>
        <taxon>Bacteria</taxon>
        <taxon>Bacillati</taxon>
        <taxon>Actinomycetota</taxon>
        <taxon>Actinomycetes</taxon>
        <taxon>Mycobacteriales</taxon>
        <taxon>Mycobacteriaceae</taxon>
        <taxon>Mycobacterium</taxon>
        <taxon>Mycobacterium simiae complex</taxon>
    </lineage>
</organism>
<dbReference type="GO" id="GO:0003700">
    <property type="term" value="F:DNA-binding transcription factor activity"/>
    <property type="evidence" value="ECO:0007669"/>
    <property type="project" value="InterPro"/>
</dbReference>
<keyword evidence="2" id="KW-1185">Reference proteome</keyword>
<gene>
    <name evidence="1" type="ORF">MPRM_39710</name>
</gene>
<dbReference type="SMART" id="SM00347">
    <property type="entry name" value="HTH_MARR"/>
    <property type="match status" value="1"/>
</dbReference>
<reference evidence="1 2" key="1">
    <citation type="journal article" date="2019" name="Emerg. Microbes Infect.">
        <title>Comprehensive subspecies identification of 175 nontuberculous mycobacteria species based on 7547 genomic profiles.</title>
        <authorList>
            <person name="Matsumoto Y."/>
            <person name="Kinjo T."/>
            <person name="Motooka D."/>
            <person name="Nabeya D."/>
            <person name="Jung N."/>
            <person name="Uechi K."/>
            <person name="Horii T."/>
            <person name="Iida T."/>
            <person name="Fujita J."/>
            <person name="Nakamura S."/>
        </authorList>
    </citation>
    <scope>NUCLEOTIDE SEQUENCE [LARGE SCALE GENOMIC DNA]</scope>
    <source>
        <strain evidence="1 2">JCM 14742</strain>
    </source>
</reference>
<dbReference type="Gene3D" id="1.10.10.10">
    <property type="entry name" value="Winged helix-like DNA-binding domain superfamily/Winged helix DNA-binding domain"/>
    <property type="match status" value="1"/>
</dbReference>
<evidence type="ECO:0000313" key="2">
    <source>
        <dbReference type="Proteomes" id="UP000467105"/>
    </source>
</evidence>
<dbReference type="PROSITE" id="PS50995">
    <property type="entry name" value="HTH_MARR_2"/>
    <property type="match status" value="1"/>
</dbReference>
<dbReference type="AlphaFoldDB" id="A0A7I7YY71"/>
<dbReference type="SUPFAM" id="SSF46785">
    <property type="entry name" value="Winged helix' DNA-binding domain"/>
    <property type="match status" value="1"/>
</dbReference>
<dbReference type="InterPro" id="IPR052526">
    <property type="entry name" value="HTH-type_Bedaq_tolerance"/>
</dbReference>
<accession>A0A7I7YY71</accession>
<protein>
    <submittedName>
        <fullName evidence="1">Uncharacterized protein</fullName>
    </submittedName>
</protein>
<dbReference type="EMBL" id="AP022614">
    <property type="protein sequence ID" value="BBZ46690.1"/>
    <property type="molecule type" value="Genomic_DNA"/>
</dbReference>
<proteinExistence type="predicted"/>